<reference evidence="1 2" key="1">
    <citation type="journal article" date="2014" name="Appl. Environ. Microbiol.">
        <title>Elucidation of insertion elements encoded on plasmids and in vitro construction of shuttle vectors from the toxic cyanobacterium Planktothrix.</title>
        <authorList>
            <person name="Christiansen G."/>
            <person name="Goesmann A."/>
            <person name="Kurmayer R."/>
        </authorList>
    </citation>
    <scope>NUCLEOTIDE SEQUENCE [LARGE SCALE GENOMIC DNA]</scope>
    <source>
        <strain evidence="1 2">NIVA-CYA 126/8</strain>
    </source>
</reference>
<sequence length="398" mass="45792">MKEPFSEQQFAIIPTVVSGNQETVIVQFLTTATELLKQAKTPEEIQEVWQKVNALEALSKKFRLSKEVQLDATELRIRIERRLGELLTKKNNSIPSNLSFTKNDLSKFQQIATTSLKVFEAVLTDLRTEAAIKRRTALSTTGILRAIRNEHKKDSEPLFSPIIKPSDNWNFSTVQYGRIDEELGEYRGYIPGEIYANCFWYYVKPGDLVIAPMAGSGQAWRVYEARQEWMGQHIYDFKLKMFDLTPRGKYKDLITQHDLTKSFPVEHPDYIVIDIPYYGMVAQQYSNKSEDVANMALEDWQVAMGTIAKNCAAAQQTGTLCTIISPNYRDVTKRQIFMATDTIRSLWELAGYLLHDKAYSSRRIQQNQTPQMARMNNQAKTNQIMLTDITEILTFRRV</sequence>
<evidence type="ECO:0000313" key="1">
    <source>
        <dbReference type="EMBL" id="KEI66600.1"/>
    </source>
</evidence>
<dbReference type="PATRIC" id="fig|388467.6.peg.1514"/>
<dbReference type="RefSeq" id="WP_042153396.1">
    <property type="nucleotide sequence ID" value="NZ_CM002803.1"/>
</dbReference>
<dbReference type="STRING" id="388467.A19Y_1581"/>
<protein>
    <submittedName>
        <fullName evidence="1">Uncharacterized protein</fullName>
    </submittedName>
</protein>
<dbReference type="EMBL" id="CM002803">
    <property type="protein sequence ID" value="KEI66600.1"/>
    <property type="molecule type" value="Genomic_DNA"/>
</dbReference>
<dbReference type="Proteomes" id="UP000027395">
    <property type="component" value="Chromosome"/>
</dbReference>
<dbReference type="HOGENOM" id="CLU_692334_0_0_3"/>
<gene>
    <name evidence="1" type="ORF">A19Y_1581</name>
</gene>
<evidence type="ECO:0000313" key="2">
    <source>
        <dbReference type="Proteomes" id="UP000027395"/>
    </source>
</evidence>
<dbReference type="AlphaFoldDB" id="A0A073CRC6"/>
<dbReference type="eggNOG" id="COG0863">
    <property type="taxonomic scope" value="Bacteria"/>
</dbReference>
<keyword evidence="2" id="KW-1185">Reference proteome</keyword>
<name>A0A073CRC6_PLAA1</name>
<proteinExistence type="predicted"/>
<organism evidence="1 2">
    <name type="scientific">Planktothrix agardhii (strain NIVA-CYA 126/8)</name>
    <dbReference type="NCBI Taxonomy" id="388467"/>
    <lineage>
        <taxon>Bacteria</taxon>
        <taxon>Bacillati</taxon>
        <taxon>Cyanobacteriota</taxon>
        <taxon>Cyanophyceae</taxon>
        <taxon>Oscillatoriophycideae</taxon>
        <taxon>Oscillatoriales</taxon>
        <taxon>Microcoleaceae</taxon>
        <taxon>Planktothrix</taxon>
    </lineage>
</organism>
<accession>A0A073CRC6</accession>